<reference evidence="1 2" key="1">
    <citation type="journal article" date="2015" name="Nature">
        <title>rRNA introns, odd ribosomes, and small enigmatic genomes across a large radiation of phyla.</title>
        <authorList>
            <person name="Brown C.T."/>
            <person name="Hug L.A."/>
            <person name="Thomas B.C."/>
            <person name="Sharon I."/>
            <person name="Castelle C.J."/>
            <person name="Singh A."/>
            <person name="Wilkins M.J."/>
            <person name="Williams K.H."/>
            <person name="Banfield J.F."/>
        </authorList>
    </citation>
    <scope>NUCLEOTIDE SEQUENCE [LARGE SCALE GENOMIC DNA]</scope>
</reference>
<dbReference type="Proteomes" id="UP000034368">
    <property type="component" value="Unassembled WGS sequence"/>
</dbReference>
<proteinExistence type="predicted"/>
<gene>
    <name evidence="1" type="ORF">UW90_C0003G0047</name>
</gene>
<evidence type="ECO:0000313" key="1">
    <source>
        <dbReference type="EMBL" id="KKT90323.1"/>
    </source>
</evidence>
<protein>
    <submittedName>
        <fullName evidence="1">Uncharacterized protein</fullName>
    </submittedName>
</protein>
<organism evidence="1 2">
    <name type="scientific">Candidatus Yanofskybacteria bacterium GW2011_GWB1_45_11</name>
    <dbReference type="NCBI Taxonomy" id="1619026"/>
    <lineage>
        <taxon>Bacteria</taxon>
        <taxon>Candidatus Yanofskyibacteriota</taxon>
    </lineage>
</organism>
<comment type="caution">
    <text evidence="1">The sequence shown here is derived from an EMBL/GenBank/DDBJ whole genome shotgun (WGS) entry which is preliminary data.</text>
</comment>
<name>A0A0G1L3B7_9BACT</name>
<dbReference type="AlphaFoldDB" id="A0A0G1L3B7"/>
<sequence>MYSSLRCEERLSRAEELPGHFAMELSGRGYGTSSLLAVCCHGVARGDAVRHRRCDNGMLQGFPLSSRMEVGEQVRGDVCESGAGQLGSQAVGCQIR</sequence>
<evidence type="ECO:0000313" key="2">
    <source>
        <dbReference type="Proteomes" id="UP000034368"/>
    </source>
</evidence>
<dbReference type="EMBL" id="LCKD01000003">
    <property type="protein sequence ID" value="KKT90323.1"/>
    <property type="molecule type" value="Genomic_DNA"/>
</dbReference>
<accession>A0A0G1L3B7</accession>